<comment type="caution">
    <text evidence="2">The sequence shown here is derived from an EMBL/GenBank/DDBJ whole genome shotgun (WGS) entry which is preliminary data.</text>
</comment>
<accession>A0A9X9A067</accession>
<protein>
    <recommendedName>
        <fullName evidence="1">Condensation domain-containing protein</fullName>
    </recommendedName>
</protein>
<feature type="non-terminal residue" evidence="2">
    <location>
        <position position="1"/>
    </location>
</feature>
<feature type="domain" description="Condensation" evidence="1">
    <location>
        <begin position="3"/>
        <end position="99"/>
    </location>
</feature>
<proteinExistence type="predicted"/>
<dbReference type="AlphaFoldDB" id="A0A9X9A067"/>
<evidence type="ECO:0000259" key="1">
    <source>
        <dbReference type="Pfam" id="PF00668"/>
    </source>
</evidence>
<organism evidence="2 3">
    <name type="scientific">Bacillus cereus</name>
    <dbReference type="NCBI Taxonomy" id="1396"/>
    <lineage>
        <taxon>Bacteria</taxon>
        <taxon>Bacillati</taxon>
        <taxon>Bacillota</taxon>
        <taxon>Bacilli</taxon>
        <taxon>Bacillales</taxon>
        <taxon>Bacillaceae</taxon>
        <taxon>Bacillus</taxon>
        <taxon>Bacillus cereus group</taxon>
    </lineage>
</organism>
<dbReference type="Gene3D" id="3.30.559.10">
    <property type="entry name" value="Chloramphenicol acetyltransferase-like domain"/>
    <property type="match status" value="1"/>
</dbReference>
<dbReference type="GO" id="GO:0008610">
    <property type="term" value="P:lipid biosynthetic process"/>
    <property type="evidence" value="ECO:0007669"/>
    <property type="project" value="UniProtKB-ARBA"/>
</dbReference>
<name>A0A9X9A067_BACCE</name>
<gene>
    <name evidence="2" type="ORF">FC695_39540</name>
</gene>
<evidence type="ECO:0000313" key="3">
    <source>
        <dbReference type="Proteomes" id="UP000308444"/>
    </source>
</evidence>
<sequence>ELKTELTDHLWVFENYPTNPAIFSSNENRHFAITDYEVVDEPHVKYGIMCFPEEKLTIKFGFDQTVYEAEKIQEILNHIHGLINMILQNPIQAIGDYKL</sequence>
<dbReference type="InterPro" id="IPR023213">
    <property type="entry name" value="CAT-like_dom_sf"/>
</dbReference>
<dbReference type="EMBL" id="SZOH01004376">
    <property type="protein sequence ID" value="TKI86073.1"/>
    <property type="molecule type" value="Genomic_DNA"/>
</dbReference>
<dbReference type="GO" id="GO:0003824">
    <property type="term" value="F:catalytic activity"/>
    <property type="evidence" value="ECO:0007669"/>
    <property type="project" value="InterPro"/>
</dbReference>
<dbReference type="Gene3D" id="3.30.559.30">
    <property type="entry name" value="Nonribosomal peptide synthetase, condensation domain"/>
    <property type="match status" value="1"/>
</dbReference>
<dbReference type="InterPro" id="IPR001242">
    <property type="entry name" value="Condensation_dom"/>
</dbReference>
<dbReference type="Pfam" id="PF00668">
    <property type="entry name" value="Condensation"/>
    <property type="match status" value="1"/>
</dbReference>
<reference evidence="2 3" key="1">
    <citation type="journal article" date="2019" name="Environ. Microbiol.">
        <title>An active ?-lactamase is a part of an orchestrated cell wall stress resistance network of Bacillus subtilis and related rhizosphere species.</title>
        <authorList>
            <person name="Bucher T."/>
            <person name="Keren-Paz A."/>
            <person name="Hausser J."/>
            <person name="Olender T."/>
            <person name="Cytryn E."/>
            <person name="Kolodkin-Gal I."/>
        </authorList>
    </citation>
    <scope>NUCLEOTIDE SEQUENCE [LARGE SCALE GENOMIC DNA]</scope>
    <source>
        <strain evidence="2 3">I32</strain>
    </source>
</reference>
<dbReference type="Proteomes" id="UP000308444">
    <property type="component" value="Unassembled WGS sequence"/>
</dbReference>
<evidence type="ECO:0000313" key="2">
    <source>
        <dbReference type="EMBL" id="TKI86073.1"/>
    </source>
</evidence>